<dbReference type="AlphaFoldDB" id="A0A9P4VV57"/>
<proteinExistence type="predicted"/>
<evidence type="ECO:0000313" key="3">
    <source>
        <dbReference type="Proteomes" id="UP000799429"/>
    </source>
</evidence>
<dbReference type="EMBL" id="MU006089">
    <property type="protein sequence ID" value="KAF2843210.1"/>
    <property type="molecule type" value="Genomic_DNA"/>
</dbReference>
<reference evidence="2" key="1">
    <citation type="journal article" date="2020" name="Stud. Mycol.">
        <title>101 Dothideomycetes genomes: a test case for predicting lifestyles and emergence of pathogens.</title>
        <authorList>
            <person name="Haridas S."/>
            <person name="Albert R."/>
            <person name="Binder M."/>
            <person name="Bloem J."/>
            <person name="Labutti K."/>
            <person name="Salamov A."/>
            <person name="Andreopoulos B."/>
            <person name="Baker S."/>
            <person name="Barry K."/>
            <person name="Bills G."/>
            <person name="Bluhm B."/>
            <person name="Cannon C."/>
            <person name="Castanera R."/>
            <person name="Culley D."/>
            <person name="Daum C."/>
            <person name="Ezra D."/>
            <person name="Gonzalez J."/>
            <person name="Henrissat B."/>
            <person name="Kuo A."/>
            <person name="Liang C."/>
            <person name="Lipzen A."/>
            <person name="Lutzoni F."/>
            <person name="Magnuson J."/>
            <person name="Mondo S."/>
            <person name="Nolan M."/>
            <person name="Ohm R."/>
            <person name="Pangilinan J."/>
            <person name="Park H.-J."/>
            <person name="Ramirez L."/>
            <person name="Alfaro M."/>
            <person name="Sun H."/>
            <person name="Tritt A."/>
            <person name="Yoshinaga Y."/>
            <person name="Zwiers L.-H."/>
            <person name="Turgeon B."/>
            <person name="Goodwin S."/>
            <person name="Spatafora J."/>
            <person name="Crous P."/>
            <person name="Grigoriev I."/>
        </authorList>
    </citation>
    <scope>NUCLEOTIDE SEQUENCE</scope>
    <source>
        <strain evidence="2">CBS 101060</strain>
    </source>
</reference>
<name>A0A9P4VV57_9PEZI</name>
<gene>
    <name evidence="2" type="ORF">M501DRAFT_985337</name>
</gene>
<evidence type="ECO:0000313" key="2">
    <source>
        <dbReference type="EMBL" id="KAF2843210.1"/>
    </source>
</evidence>
<organism evidence="2 3">
    <name type="scientific">Patellaria atrata CBS 101060</name>
    <dbReference type="NCBI Taxonomy" id="1346257"/>
    <lineage>
        <taxon>Eukaryota</taxon>
        <taxon>Fungi</taxon>
        <taxon>Dikarya</taxon>
        <taxon>Ascomycota</taxon>
        <taxon>Pezizomycotina</taxon>
        <taxon>Dothideomycetes</taxon>
        <taxon>Dothideomycetes incertae sedis</taxon>
        <taxon>Patellariales</taxon>
        <taxon>Patellariaceae</taxon>
        <taxon>Patellaria</taxon>
    </lineage>
</organism>
<comment type="caution">
    <text evidence="2">The sequence shown here is derived from an EMBL/GenBank/DDBJ whole genome shotgun (WGS) entry which is preliminary data.</text>
</comment>
<sequence>MVETRGIKRRRGFYEESSSKSSSEPPWSSEDESIPPSYPLRSFPPFKLPRLDVPSKSSPTGFYPLPTFPNLNGKSPLALKSILKKPVSDYPLSPSELPEKKTVHWEMLLSTARYIPLRSTLSRNELWYEGTTSHPSVKETIAEENLTPTEQVAQLRYVMPKEQRLAMMKELATGREEVEGWGHSIAMTVEGPRWVESRASIILGEMKNMESFMSSQSKVNTQVENFFLGSEVH</sequence>
<keyword evidence="3" id="KW-1185">Reference proteome</keyword>
<feature type="region of interest" description="Disordered" evidence="1">
    <location>
        <begin position="1"/>
        <end position="38"/>
    </location>
</feature>
<feature type="compositionally biased region" description="Low complexity" evidence="1">
    <location>
        <begin position="19"/>
        <end position="28"/>
    </location>
</feature>
<accession>A0A9P4VV57</accession>
<dbReference type="Proteomes" id="UP000799429">
    <property type="component" value="Unassembled WGS sequence"/>
</dbReference>
<evidence type="ECO:0000256" key="1">
    <source>
        <dbReference type="SAM" id="MobiDB-lite"/>
    </source>
</evidence>
<protein>
    <submittedName>
        <fullName evidence="2">Uncharacterized protein</fullName>
    </submittedName>
</protein>